<dbReference type="PROSITE" id="PS51077">
    <property type="entry name" value="HTH_ICLR"/>
    <property type="match status" value="1"/>
</dbReference>
<dbReference type="InterPro" id="IPR014757">
    <property type="entry name" value="Tscrpt_reg_IclR_C"/>
</dbReference>
<dbReference type="GO" id="GO:0003677">
    <property type="term" value="F:DNA binding"/>
    <property type="evidence" value="ECO:0007669"/>
    <property type="project" value="UniProtKB-KW"/>
</dbReference>
<keyword evidence="3" id="KW-0804">Transcription</keyword>
<dbReference type="GO" id="GO:0045892">
    <property type="term" value="P:negative regulation of DNA-templated transcription"/>
    <property type="evidence" value="ECO:0007669"/>
    <property type="project" value="TreeGrafter"/>
</dbReference>
<organism evidence="6 7">
    <name type="scientific">Devosia oryzisoli</name>
    <dbReference type="NCBI Taxonomy" id="2774138"/>
    <lineage>
        <taxon>Bacteria</taxon>
        <taxon>Pseudomonadati</taxon>
        <taxon>Pseudomonadota</taxon>
        <taxon>Alphaproteobacteria</taxon>
        <taxon>Hyphomicrobiales</taxon>
        <taxon>Devosiaceae</taxon>
        <taxon>Devosia</taxon>
    </lineage>
</organism>
<name>A0A927FUZ4_9HYPH</name>
<dbReference type="InterPro" id="IPR050707">
    <property type="entry name" value="HTH_MetabolicPath_Reg"/>
</dbReference>
<dbReference type="Gene3D" id="1.10.10.10">
    <property type="entry name" value="Winged helix-like DNA-binding domain superfamily/Winged helix DNA-binding domain"/>
    <property type="match status" value="1"/>
</dbReference>
<evidence type="ECO:0000313" key="7">
    <source>
        <dbReference type="Proteomes" id="UP000654108"/>
    </source>
</evidence>
<dbReference type="InterPro" id="IPR029016">
    <property type="entry name" value="GAF-like_dom_sf"/>
</dbReference>
<evidence type="ECO:0000256" key="2">
    <source>
        <dbReference type="ARBA" id="ARBA00023125"/>
    </source>
</evidence>
<dbReference type="GO" id="GO:0003700">
    <property type="term" value="F:DNA-binding transcription factor activity"/>
    <property type="evidence" value="ECO:0007669"/>
    <property type="project" value="TreeGrafter"/>
</dbReference>
<evidence type="ECO:0000259" key="5">
    <source>
        <dbReference type="PROSITE" id="PS51078"/>
    </source>
</evidence>
<evidence type="ECO:0000256" key="1">
    <source>
        <dbReference type="ARBA" id="ARBA00023015"/>
    </source>
</evidence>
<dbReference type="RefSeq" id="WP_191775250.1">
    <property type="nucleotide sequence ID" value="NZ_JACYFU010000002.1"/>
</dbReference>
<dbReference type="AlphaFoldDB" id="A0A927FUZ4"/>
<gene>
    <name evidence="6" type="ORF">IC608_10950</name>
</gene>
<dbReference type="SUPFAM" id="SSF55781">
    <property type="entry name" value="GAF domain-like"/>
    <property type="match status" value="1"/>
</dbReference>
<keyword evidence="7" id="KW-1185">Reference proteome</keyword>
<dbReference type="InterPro" id="IPR005471">
    <property type="entry name" value="Tscrpt_reg_IclR_N"/>
</dbReference>
<sequence length="255" mass="28644">MTRTQQSRTSGIDRSLQVLDILAEEQMPMTAYKLSQCAQAPISTIYRIVDELVDRSMLSRTGENKIWLGPRLMRYGLVYRANMDVYSAAQHEMRSLAKRVEEVVQVCVRDEGTMVVVAMSDQNDHFRVTSDVGTRVPLNWTASGRLLVGHLPLEERREMFRKHALPSNTGTAETDPQVLAEQSGRDFEQRLALQVGQSEYAVACLAVPIRDISGACVATLSIVMSEQKLRTRQETLTEELWRSADAVEEAIGRSV</sequence>
<comment type="caution">
    <text evidence="6">The sequence shown here is derived from an EMBL/GenBank/DDBJ whole genome shotgun (WGS) entry which is preliminary data.</text>
</comment>
<reference evidence="6" key="1">
    <citation type="submission" date="2020-09" db="EMBL/GenBank/DDBJ databases">
        <title>Genome seq and assembly of Devosia sp.</title>
        <authorList>
            <person name="Chhetri G."/>
        </authorList>
    </citation>
    <scope>NUCLEOTIDE SEQUENCE</scope>
    <source>
        <strain evidence="6">PTR5</strain>
    </source>
</reference>
<protein>
    <submittedName>
        <fullName evidence="6">IclR family transcriptional regulator</fullName>
    </submittedName>
</protein>
<dbReference type="Pfam" id="PF09339">
    <property type="entry name" value="HTH_IclR"/>
    <property type="match status" value="1"/>
</dbReference>
<dbReference type="EMBL" id="JACYFU010000002">
    <property type="protein sequence ID" value="MBD8065992.1"/>
    <property type="molecule type" value="Genomic_DNA"/>
</dbReference>
<dbReference type="PROSITE" id="PS51078">
    <property type="entry name" value="ICLR_ED"/>
    <property type="match status" value="1"/>
</dbReference>
<dbReference type="PANTHER" id="PTHR30136">
    <property type="entry name" value="HELIX-TURN-HELIX TRANSCRIPTIONAL REGULATOR, ICLR FAMILY"/>
    <property type="match status" value="1"/>
</dbReference>
<proteinExistence type="predicted"/>
<dbReference type="InterPro" id="IPR036388">
    <property type="entry name" value="WH-like_DNA-bd_sf"/>
</dbReference>
<keyword evidence="2" id="KW-0238">DNA-binding</keyword>
<feature type="domain" description="IclR-ED" evidence="5">
    <location>
        <begin position="71"/>
        <end position="255"/>
    </location>
</feature>
<accession>A0A927FUZ4</accession>
<dbReference type="Pfam" id="PF01614">
    <property type="entry name" value="IclR_C"/>
    <property type="match status" value="1"/>
</dbReference>
<feature type="domain" description="HTH iclR-type" evidence="4">
    <location>
        <begin position="9"/>
        <end position="70"/>
    </location>
</feature>
<dbReference type="SMART" id="SM00346">
    <property type="entry name" value="HTH_ICLR"/>
    <property type="match status" value="1"/>
</dbReference>
<evidence type="ECO:0000313" key="6">
    <source>
        <dbReference type="EMBL" id="MBD8065992.1"/>
    </source>
</evidence>
<keyword evidence="1" id="KW-0805">Transcription regulation</keyword>
<evidence type="ECO:0000256" key="3">
    <source>
        <dbReference type="ARBA" id="ARBA00023163"/>
    </source>
</evidence>
<dbReference type="Gene3D" id="3.30.450.40">
    <property type="match status" value="1"/>
</dbReference>
<evidence type="ECO:0000259" key="4">
    <source>
        <dbReference type="PROSITE" id="PS51077"/>
    </source>
</evidence>
<dbReference type="PANTHER" id="PTHR30136:SF24">
    <property type="entry name" value="HTH-TYPE TRANSCRIPTIONAL REPRESSOR ALLR"/>
    <property type="match status" value="1"/>
</dbReference>
<dbReference type="Proteomes" id="UP000654108">
    <property type="component" value="Unassembled WGS sequence"/>
</dbReference>
<dbReference type="SUPFAM" id="SSF46785">
    <property type="entry name" value="Winged helix' DNA-binding domain"/>
    <property type="match status" value="1"/>
</dbReference>
<dbReference type="InterPro" id="IPR036390">
    <property type="entry name" value="WH_DNA-bd_sf"/>
</dbReference>